<evidence type="ECO:0000256" key="2">
    <source>
        <dbReference type="ARBA" id="ARBA00022801"/>
    </source>
</evidence>
<name>A0A2X2JDD9_SPHMU</name>
<protein>
    <submittedName>
        <fullName evidence="5">Mannan endo-1,4-beta-mannosidase</fullName>
        <ecNumber evidence="5">3.2.1.78</ecNumber>
    </submittedName>
</protein>
<feature type="active site" description="Proton donor" evidence="4">
    <location>
        <position position="202"/>
    </location>
</feature>
<dbReference type="GO" id="GO:0006080">
    <property type="term" value="P:substituted mannan metabolic process"/>
    <property type="evidence" value="ECO:0007669"/>
    <property type="project" value="InterPro"/>
</dbReference>
<accession>A0A2X2JDD9</accession>
<reference evidence="5 6" key="1">
    <citation type="submission" date="2018-06" db="EMBL/GenBank/DDBJ databases">
        <authorList>
            <consortium name="Pathogen Informatics"/>
            <person name="Doyle S."/>
        </authorList>
    </citation>
    <scope>NUCLEOTIDE SEQUENCE [LARGE SCALE GENOMIC DNA]</scope>
    <source>
        <strain evidence="5 6">NCTC11343</strain>
    </source>
</reference>
<dbReference type="InterPro" id="IPR022790">
    <property type="entry name" value="GH26_dom"/>
</dbReference>
<dbReference type="GeneID" id="97182303"/>
<dbReference type="Proteomes" id="UP000251241">
    <property type="component" value="Unassembled WGS sequence"/>
</dbReference>
<keyword evidence="2 4" id="KW-0378">Hydrolase</keyword>
<dbReference type="InterPro" id="IPR000805">
    <property type="entry name" value="Glyco_hydro_26"/>
</dbReference>
<organism evidence="5 6">
    <name type="scientific">Sphingobacterium multivorum</name>
    <dbReference type="NCBI Taxonomy" id="28454"/>
    <lineage>
        <taxon>Bacteria</taxon>
        <taxon>Pseudomonadati</taxon>
        <taxon>Bacteroidota</taxon>
        <taxon>Sphingobacteriia</taxon>
        <taxon>Sphingobacteriales</taxon>
        <taxon>Sphingobacteriaceae</taxon>
        <taxon>Sphingobacterium</taxon>
    </lineage>
</organism>
<comment type="similarity">
    <text evidence="1 4">Belongs to the glycosyl hydrolase 26 family.</text>
</comment>
<dbReference type="Pfam" id="PF02156">
    <property type="entry name" value="Glyco_hydro_26"/>
    <property type="match status" value="1"/>
</dbReference>
<dbReference type="EMBL" id="UAUU01000011">
    <property type="protein sequence ID" value="SPZ91868.1"/>
    <property type="molecule type" value="Genomic_DNA"/>
</dbReference>
<dbReference type="Gene3D" id="3.20.20.80">
    <property type="entry name" value="Glycosidases"/>
    <property type="match status" value="1"/>
</dbReference>
<evidence type="ECO:0000256" key="1">
    <source>
        <dbReference type="ARBA" id="ARBA00007754"/>
    </source>
</evidence>
<evidence type="ECO:0000256" key="4">
    <source>
        <dbReference type="PROSITE-ProRule" id="PRU01100"/>
    </source>
</evidence>
<dbReference type="InterPro" id="IPR017853">
    <property type="entry name" value="GH"/>
</dbReference>
<dbReference type="PANTHER" id="PTHR40079:SF4">
    <property type="entry name" value="GH26 DOMAIN-CONTAINING PROTEIN-RELATED"/>
    <property type="match status" value="1"/>
</dbReference>
<dbReference type="GO" id="GO:0016985">
    <property type="term" value="F:mannan endo-1,4-beta-mannosidase activity"/>
    <property type="evidence" value="ECO:0007669"/>
    <property type="project" value="UniProtKB-EC"/>
</dbReference>
<proteinExistence type="inferred from homology"/>
<dbReference type="PROSITE" id="PS51764">
    <property type="entry name" value="GH26"/>
    <property type="match status" value="1"/>
</dbReference>
<dbReference type="SUPFAM" id="SSF51445">
    <property type="entry name" value="(Trans)glycosidases"/>
    <property type="match status" value="1"/>
</dbReference>
<keyword evidence="3 4" id="KW-0326">Glycosidase</keyword>
<dbReference type="PROSITE" id="PS51257">
    <property type="entry name" value="PROKAR_LIPOPROTEIN"/>
    <property type="match status" value="1"/>
</dbReference>
<dbReference type="AlphaFoldDB" id="A0A2X2JDD9"/>
<gene>
    <name evidence="5" type="primary">manA_3</name>
    <name evidence="5" type="ORF">NCTC11343_03911</name>
</gene>
<evidence type="ECO:0000256" key="3">
    <source>
        <dbReference type="ARBA" id="ARBA00023295"/>
    </source>
</evidence>
<dbReference type="EC" id="3.2.1.78" evidence="5"/>
<dbReference type="RefSeq" id="WP_112375565.1">
    <property type="nucleotide sequence ID" value="NZ_CP069793.1"/>
</dbReference>
<feature type="active site" description="Nucleophile" evidence="4">
    <location>
        <position position="305"/>
    </location>
</feature>
<dbReference type="PRINTS" id="PR00739">
    <property type="entry name" value="GLHYDRLASE26"/>
</dbReference>
<evidence type="ECO:0000313" key="6">
    <source>
        <dbReference type="Proteomes" id="UP000251241"/>
    </source>
</evidence>
<evidence type="ECO:0000313" key="5">
    <source>
        <dbReference type="EMBL" id="SPZ91868.1"/>
    </source>
</evidence>
<dbReference type="PANTHER" id="PTHR40079">
    <property type="entry name" value="MANNAN ENDO-1,4-BETA-MANNOSIDASE E-RELATED"/>
    <property type="match status" value="1"/>
</dbReference>
<sequence length="395" mass="44669">MKKLFMYAVSILIGGTACTKADPATDQKPGEKPSQIELRLFDKQATAETKALYSQLWKIKDKGFMFGHHDDLIYGREWKEVAGRSDVYEIVGDYPAVFSVDFAELMDDRRTRATLNEARKKAILEARSRGEVITAMCHLNNPLTGGDSWDNSSKTVVKEILTDGSATNLKFKSWLDNLATFALSLKDGNGKLIPIIFRPFHEHTQSWSWWGSSCTTSEEFIALWKFTLSYLTGPKGVHNFIFAISPQRDNNGRKEDLLFRWPGDEFVDFIGMDCYHGTNTQAFLSNLNALQELSLEKKKPAGVTETGIEGIRNGNVPYVSYWTEQILTPLVGKKISMVVMWRNEYDPLKQGIHFYGPWKGHPSADDFKTLFRSSISLFSKDLPNMYVLADGVTVN</sequence>